<evidence type="ECO:0000313" key="2">
    <source>
        <dbReference type="EMBL" id="RZD15800.1"/>
    </source>
</evidence>
<keyword evidence="1" id="KW-0812">Transmembrane</keyword>
<comment type="caution">
    <text evidence="2">The sequence shown here is derived from an EMBL/GenBank/DDBJ whole genome shotgun (WGS) entry which is preliminary data.</text>
</comment>
<dbReference type="AlphaFoldDB" id="A0A519BEV3"/>
<feature type="transmembrane region" description="Helical" evidence="1">
    <location>
        <begin position="6"/>
        <end position="31"/>
    </location>
</feature>
<reference evidence="2 3" key="1">
    <citation type="journal article" date="2019" name="ISME J.">
        <title>Insights into ecological role of a new deltaproteobacterial order Candidatus Acidulodesulfobacterales by metagenomics and metatranscriptomics.</title>
        <authorList>
            <person name="Tan S."/>
            <person name="Liu J."/>
            <person name="Fang Y."/>
            <person name="Hedlund B.P."/>
            <person name="Lian Z.H."/>
            <person name="Huang L.Y."/>
            <person name="Li J.T."/>
            <person name="Huang L.N."/>
            <person name="Li W.J."/>
            <person name="Jiang H.C."/>
            <person name="Dong H.L."/>
            <person name="Shu W.S."/>
        </authorList>
    </citation>
    <scope>NUCLEOTIDE SEQUENCE [LARGE SCALE GENOMIC DNA]</scope>
    <source>
        <strain evidence="2">AP2</strain>
    </source>
</reference>
<gene>
    <name evidence="2" type="ORF">EVJ46_09785</name>
</gene>
<evidence type="ECO:0000256" key="1">
    <source>
        <dbReference type="SAM" id="Phobius"/>
    </source>
</evidence>
<dbReference type="PROSITE" id="PS51257">
    <property type="entry name" value="PROKAR_LIPOPROTEIN"/>
    <property type="match status" value="1"/>
</dbReference>
<keyword evidence="1" id="KW-0472">Membrane</keyword>
<dbReference type="Proteomes" id="UP000316562">
    <property type="component" value="Unassembled WGS sequence"/>
</dbReference>
<organism evidence="2 3">
    <name type="scientific">Acididesulfobacter guangdongensis</name>
    <dbReference type="NCBI Taxonomy" id="2597225"/>
    <lineage>
        <taxon>Bacteria</taxon>
        <taxon>Deltaproteobacteria</taxon>
        <taxon>Candidatus Acidulodesulfobacterales</taxon>
        <taxon>Candidatus Acididesulfobacter</taxon>
    </lineage>
</organism>
<evidence type="ECO:0008006" key="4">
    <source>
        <dbReference type="Google" id="ProtNLM"/>
    </source>
</evidence>
<proteinExistence type="predicted"/>
<evidence type="ECO:0000313" key="3">
    <source>
        <dbReference type="Proteomes" id="UP000316562"/>
    </source>
</evidence>
<dbReference type="EMBL" id="SGBC01000004">
    <property type="protein sequence ID" value="RZD15800.1"/>
    <property type="molecule type" value="Genomic_DNA"/>
</dbReference>
<name>A0A519BEV3_ACIG2</name>
<sequence>MNKKPYFILFAIYVTIFFVLSVTLSGCALVTNNNSEYGKNRINSEINNSNNKIKGAANRQKVTYYNNSYAGVLNYFTKKTDAYNFENLSTIMYLRATYFNRQFVFAYAKKYAKYYMLNRKAFKKMLHKLYSKSDKHIKFFISVFTPQSKYNNFNSSRSIWMIYLANNKNENVLPLTIKPAEQKRAFLKAFFPYITKWSKQYIVEFPKYYNKKKKELLITKHTKWIKLIILGVKGKAVLKWDLRSN</sequence>
<protein>
    <recommendedName>
        <fullName evidence="4">Lipoprotein</fullName>
    </recommendedName>
</protein>
<accession>A0A519BEV3</accession>
<keyword evidence="1" id="KW-1133">Transmembrane helix</keyword>